<organism evidence="2 3">
    <name type="scientific">Bathymodiolus thermophilus thioautotrophic gill symbiont</name>
    <dbReference type="NCBI Taxonomy" id="2360"/>
    <lineage>
        <taxon>Bacteria</taxon>
        <taxon>Pseudomonadati</taxon>
        <taxon>Pseudomonadota</taxon>
        <taxon>Gammaproteobacteria</taxon>
        <taxon>sulfur-oxidizing symbionts</taxon>
    </lineage>
</organism>
<comment type="caution">
    <text evidence="2">The sequence shown here is derived from an EMBL/GenBank/DDBJ whole genome shotgun (WGS) entry which is preliminary data.</text>
</comment>
<feature type="domain" description="Methyltransferase type 11" evidence="1">
    <location>
        <begin position="100"/>
        <end position="148"/>
    </location>
</feature>
<sequence>MPLGKVFLEVGTGRVPLIPLAYWLMGAKKKTITMDLNLYTKEELIKESLCYISENKEKVRNLFGSLLNKSRFNKLLDLEGKSEVAIQDFLTLCQIEYISPSDASNTHLSDASIDFYTSNNVFEHIPKNTLKEIFNEGRRITKDNGLCVHHIDYSDHFSHSDKNISAINFLQYGDIEWRKCANNRYMYMNRMRHDGFIDLFADSGCQIIKVKTNVDALSQTLLGSKNFISDEKFCSKTNKILAITDVWIATQEKELSDPTKFYSSILIKNCDVDF</sequence>
<dbReference type="InterPro" id="IPR029063">
    <property type="entry name" value="SAM-dependent_MTases_sf"/>
</dbReference>
<name>A0A8H8XFC2_9GAMM</name>
<accession>A0A8H8XFC2</accession>
<dbReference type="Proteomes" id="UP000643672">
    <property type="component" value="Unassembled WGS sequence"/>
</dbReference>
<evidence type="ECO:0000259" key="1">
    <source>
        <dbReference type="Pfam" id="PF08241"/>
    </source>
</evidence>
<dbReference type="Gene3D" id="3.40.50.150">
    <property type="entry name" value="Vaccinia Virus protein VP39"/>
    <property type="match status" value="1"/>
</dbReference>
<dbReference type="InterPro" id="IPR013216">
    <property type="entry name" value="Methyltransf_11"/>
</dbReference>
<dbReference type="AlphaFoldDB" id="A0A8H8XFC2"/>
<keyword evidence="3" id="KW-1185">Reference proteome</keyword>
<evidence type="ECO:0000313" key="2">
    <source>
        <dbReference type="EMBL" id="CAB5505293.1"/>
    </source>
</evidence>
<reference evidence="2 3" key="1">
    <citation type="submission" date="2020-05" db="EMBL/GenBank/DDBJ databases">
        <authorList>
            <person name="Petersen J."/>
            <person name="Sayavedra L."/>
        </authorList>
    </citation>
    <scope>NUCLEOTIDE SEQUENCE [LARGE SCALE GENOMIC DNA]</scope>
    <source>
        <strain evidence="2">B thermophilus SOXS</strain>
    </source>
</reference>
<dbReference type="EMBL" id="CAESAQ020000088">
    <property type="protein sequence ID" value="CAB5505293.1"/>
    <property type="molecule type" value="Genomic_DNA"/>
</dbReference>
<dbReference type="SUPFAM" id="SSF53335">
    <property type="entry name" value="S-adenosyl-L-methionine-dependent methyltransferases"/>
    <property type="match status" value="1"/>
</dbReference>
<dbReference type="Pfam" id="PF08241">
    <property type="entry name" value="Methyltransf_11"/>
    <property type="match status" value="1"/>
</dbReference>
<proteinExistence type="predicted"/>
<gene>
    <name evidence="2" type="ORF">THERMOS_2101</name>
</gene>
<evidence type="ECO:0000313" key="3">
    <source>
        <dbReference type="Proteomes" id="UP000643672"/>
    </source>
</evidence>
<protein>
    <recommendedName>
        <fullName evidence="1">Methyltransferase type 11 domain-containing protein</fullName>
    </recommendedName>
</protein>
<dbReference type="GO" id="GO:0008757">
    <property type="term" value="F:S-adenosylmethionine-dependent methyltransferase activity"/>
    <property type="evidence" value="ECO:0007669"/>
    <property type="project" value="InterPro"/>
</dbReference>